<accession>A0A8T4L4Q0</accession>
<sequence>MNSFQLLVMAIAAVALMVFFYQFMAPFFSAPGQNEKSIRDAIENAKLKNNQTVSVGMLLVNQGEGFASKPFSDLAVDLQIECTSPSYCCDRSVACEKGALWDSSRVLFQSRQEIPFFVRCEQLFNFFACSLFVGSKPAQVSIESLFVSPVVDLSVDSKVPFLVKIKNTGSVRGVSNTVFLRLFVRKDGELVPVSFRELPVGELEAQESQTVSFEVILNQIGDMEAQVEVTGEKAGSDSKTINFKSVGVVQSNCRAITDAPPQTSFDSENDLCKKKFACEECVLAAQCLFAWKNADPNQSFVEGDFLSAWVLSTPVNGHCD</sequence>
<dbReference type="EMBL" id="JAGVWC010000010">
    <property type="protein sequence ID" value="MBS3061527.1"/>
    <property type="molecule type" value="Genomic_DNA"/>
</dbReference>
<dbReference type="AlphaFoldDB" id="A0A8T4L4Q0"/>
<evidence type="ECO:0000313" key="2">
    <source>
        <dbReference type="Proteomes" id="UP000675968"/>
    </source>
</evidence>
<proteinExistence type="predicted"/>
<comment type="caution">
    <text evidence="1">The sequence shown here is derived from an EMBL/GenBank/DDBJ whole genome shotgun (WGS) entry which is preliminary data.</text>
</comment>
<organism evidence="1 2">
    <name type="scientific">Candidatus Iainarchaeum sp</name>
    <dbReference type="NCBI Taxonomy" id="3101447"/>
    <lineage>
        <taxon>Archaea</taxon>
        <taxon>Candidatus Iainarchaeota</taxon>
        <taxon>Candidatus Iainarchaeia</taxon>
        <taxon>Candidatus Iainarchaeales</taxon>
        <taxon>Candidatus Iainarchaeaceae</taxon>
        <taxon>Candidatus Iainarchaeum</taxon>
    </lineage>
</organism>
<reference evidence="1" key="2">
    <citation type="submission" date="2021-05" db="EMBL/GenBank/DDBJ databases">
        <title>Protein family content uncovers lineage relationships and bacterial pathway maintenance mechanisms in DPANN archaea.</title>
        <authorList>
            <person name="Castelle C.J."/>
            <person name="Meheust R."/>
            <person name="Jaffe A.L."/>
            <person name="Seitz K."/>
            <person name="Gong X."/>
            <person name="Baker B.J."/>
            <person name="Banfield J.F."/>
        </authorList>
    </citation>
    <scope>NUCLEOTIDE SEQUENCE</scope>
    <source>
        <strain evidence="1">RIFCSPLOWO2_01_FULL_AR10_48_17</strain>
    </source>
</reference>
<gene>
    <name evidence="1" type="ORF">J4215_03010</name>
</gene>
<reference evidence="1" key="1">
    <citation type="submission" date="2021-03" db="EMBL/GenBank/DDBJ databases">
        <authorList>
            <person name="Jaffe A."/>
        </authorList>
    </citation>
    <scope>NUCLEOTIDE SEQUENCE</scope>
    <source>
        <strain evidence="1">RIFCSPLOWO2_01_FULL_AR10_48_17</strain>
    </source>
</reference>
<evidence type="ECO:0000313" key="1">
    <source>
        <dbReference type="EMBL" id="MBS3061527.1"/>
    </source>
</evidence>
<name>A0A8T4L4Q0_9ARCH</name>
<evidence type="ECO:0008006" key="3">
    <source>
        <dbReference type="Google" id="ProtNLM"/>
    </source>
</evidence>
<dbReference type="Proteomes" id="UP000675968">
    <property type="component" value="Unassembled WGS sequence"/>
</dbReference>
<protein>
    <recommendedName>
        <fullName evidence="3">CARDB domain-containing protein</fullName>
    </recommendedName>
</protein>